<dbReference type="Gene3D" id="1.20.1560.10">
    <property type="entry name" value="ABC transporter type 1, transmembrane domain"/>
    <property type="match status" value="1"/>
</dbReference>
<dbReference type="Gene3D" id="3.40.50.300">
    <property type="entry name" value="P-loop containing nucleotide triphosphate hydrolases"/>
    <property type="match status" value="1"/>
</dbReference>
<evidence type="ECO:0000256" key="2">
    <source>
        <dbReference type="ARBA" id="ARBA00022448"/>
    </source>
</evidence>
<keyword evidence="8" id="KW-1278">Translocase</keyword>
<evidence type="ECO:0000256" key="7">
    <source>
        <dbReference type="ARBA" id="ARBA00022840"/>
    </source>
</evidence>
<feature type="domain" description="ABC transmembrane type-1" evidence="15">
    <location>
        <begin position="48"/>
        <end position="327"/>
    </location>
</feature>
<proteinExistence type="inferred from homology"/>
<evidence type="ECO:0000259" key="15">
    <source>
        <dbReference type="PROSITE" id="PS50929"/>
    </source>
</evidence>
<dbReference type="InterPro" id="IPR011527">
    <property type="entry name" value="ABC1_TM_dom"/>
</dbReference>
<keyword evidence="9 13" id="KW-1133">Transmembrane helix</keyword>
<dbReference type="PANTHER" id="PTHR24221">
    <property type="entry name" value="ATP-BINDING CASSETTE SUB-FAMILY B"/>
    <property type="match status" value="1"/>
</dbReference>
<evidence type="ECO:0000256" key="4">
    <source>
        <dbReference type="ARBA" id="ARBA00022519"/>
    </source>
</evidence>
<keyword evidence="10 13" id="KW-0472">Membrane</keyword>
<feature type="domain" description="ABC transporter" evidence="14">
    <location>
        <begin position="363"/>
        <end position="594"/>
    </location>
</feature>
<keyword evidence="3" id="KW-1003">Cell membrane</keyword>
<keyword evidence="7 16" id="KW-0067">ATP-binding</keyword>
<feature type="transmembrane region" description="Helical" evidence="13">
    <location>
        <begin position="274"/>
        <end position="295"/>
    </location>
</feature>
<dbReference type="CDD" id="cd07346">
    <property type="entry name" value="ABC_6TM_exporters"/>
    <property type="match status" value="1"/>
</dbReference>
<dbReference type="InterPro" id="IPR039421">
    <property type="entry name" value="Type_1_exporter"/>
</dbReference>
<evidence type="ECO:0000313" key="16">
    <source>
        <dbReference type="EMBL" id="MBN9644518.1"/>
    </source>
</evidence>
<dbReference type="InterPro" id="IPR017871">
    <property type="entry name" value="ABC_transporter-like_CS"/>
</dbReference>
<dbReference type="RefSeq" id="WP_207279001.1">
    <property type="nucleotide sequence ID" value="NZ_JAFLEQ010000014.1"/>
</dbReference>
<evidence type="ECO:0000256" key="13">
    <source>
        <dbReference type="SAM" id="Phobius"/>
    </source>
</evidence>
<dbReference type="PANTHER" id="PTHR24221:SF654">
    <property type="entry name" value="ATP-BINDING CASSETTE SUB-FAMILY B MEMBER 6"/>
    <property type="match status" value="1"/>
</dbReference>
<evidence type="ECO:0000256" key="12">
    <source>
        <dbReference type="SAM" id="MobiDB-lite"/>
    </source>
</evidence>
<dbReference type="SUPFAM" id="SSF90123">
    <property type="entry name" value="ABC transporter transmembrane region"/>
    <property type="match status" value="1"/>
</dbReference>
<feature type="transmembrane region" description="Helical" evidence="13">
    <location>
        <begin position="307"/>
        <end position="330"/>
    </location>
</feature>
<feature type="transmembrane region" description="Helical" evidence="13">
    <location>
        <begin position="43"/>
        <end position="64"/>
    </location>
</feature>
<evidence type="ECO:0000256" key="10">
    <source>
        <dbReference type="ARBA" id="ARBA00023136"/>
    </source>
</evidence>
<keyword evidence="5 13" id="KW-0812">Transmembrane</keyword>
<dbReference type="Pfam" id="PF00005">
    <property type="entry name" value="ABC_tran"/>
    <property type="match status" value="1"/>
</dbReference>
<evidence type="ECO:0000256" key="8">
    <source>
        <dbReference type="ARBA" id="ARBA00022967"/>
    </source>
</evidence>
<evidence type="ECO:0000256" key="5">
    <source>
        <dbReference type="ARBA" id="ARBA00022692"/>
    </source>
</evidence>
<evidence type="ECO:0000256" key="6">
    <source>
        <dbReference type="ARBA" id="ARBA00022741"/>
    </source>
</evidence>
<keyword evidence="6" id="KW-0547">Nucleotide-binding</keyword>
<dbReference type="AlphaFoldDB" id="A0A939E0N3"/>
<dbReference type="PROSITE" id="PS50929">
    <property type="entry name" value="ABC_TM1F"/>
    <property type="match status" value="1"/>
</dbReference>
<reference evidence="16" key="1">
    <citation type="submission" date="2021-03" db="EMBL/GenBank/DDBJ databases">
        <authorList>
            <person name="Sun Q."/>
        </authorList>
    </citation>
    <scope>NUCLEOTIDE SEQUENCE</scope>
    <source>
        <strain evidence="16">CCM 8862</strain>
    </source>
</reference>
<feature type="region of interest" description="Disordered" evidence="12">
    <location>
        <begin position="1"/>
        <end position="20"/>
    </location>
</feature>
<feature type="transmembrane region" description="Helical" evidence="13">
    <location>
        <begin position="84"/>
        <end position="105"/>
    </location>
</feature>
<dbReference type="GO" id="GO:0005886">
    <property type="term" value="C:plasma membrane"/>
    <property type="evidence" value="ECO:0007669"/>
    <property type="project" value="UniProtKB-SubCell"/>
</dbReference>
<dbReference type="Pfam" id="PF00664">
    <property type="entry name" value="ABC_membrane"/>
    <property type="match status" value="1"/>
</dbReference>
<name>A0A939E0N3_9CORY</name>
<evidence type="ECO:0000256" key="1">
    <source>
        <dbReference type="ARBA" id="ARBA00004429"/>
    </source>
</evidence>
<dbReference type="EMBL" id="JAFLEQ010000014">
    <property type="protein sequence ID" value="MBN9644518.1"/>
    <property type="molecule type" value="Genomic_DNA"/>
</dbReference>
<evidence type="ECO:0000256" key="9">
    <source>
        <dbReference type="ARBA" id="ARBA00022989"/>
    </source>
</evidence>
<evidence type="ECO:0000256" key="11">
    <source>
        <dbReference type="ARBA" id="ARBA00023455"/>
    </source>
</evidence>
<dbReference type="InterPro" id="IPR036640">
    <property type="entry name" value="ABC1_TM_sf"/>
</dbReference>
<dbReference type="PROSITE" id="PS00211">
    <property type="entry name" value="ABC_TRANSPORTER_1"/>
    <property type="match status" value="1"/>
</dbReference>
<dbReference type="FunFam" id="3.40.50.300:FF:000221">
    <property type="entry name" value="Multidrug ABC transporter ATP-binding protein"/>
    <property type="match status" value="1"/>
</dbReference>
<keyword evidence="4" id="KW-0997">Cell inner membrane</keyword>
<keyword evidence="17" id="KW-1185">Reference proteome</keyword>
<dbReference type="SUPFAM" id="SSF52540">
    <property type="entry name" value="P-loop containing nucleoside triphosphate hydrolases"/>
    <property type="match status" value="1"/>
</dbReference>
<gene>
    <name evidence="16" type="ORF">JZY06_07825</name>
</gene>
<comment type="similarity">
    <text evidence="11">Belongs to the ABC transporter superfamily. Siderophore-Fe(3+) uptake transporter (SIUT) (TC 3.A.1.21) family.</text>
</comment>
<dbReference type="InterPro" id="IPR003439">
    <property type="entry name" value="ABC_transporter-like_ATP-bd"/>
</dbReference>
<keyword evidence="2" id="KW-0813">Transport</keyword>
<accession>A0A939E0N3</accession>
<dbReference type="GO" id="GO:0016887">
    <property type="term" value="F:ATP hydrolysis activity"/>
    <property type="evidence" value="ECO:0007669"/>
    <property type="project" value="InterPro"/>
</dbReference>
<dbReference type="GO" id="GO:0140359">
    <property type="term" value="F:ABC-type transporter activity"/>
    <property type="evidence" value="ECO:0007669"/>
    <property type="project" value="InterPro"/>
</dbReference>
<dbReference type="InterPro" id="IPR003593">
    <property type="entry name" value="AAA+_ATPase"/>
</dbReference>
<dbReference type="GO" id="GO:0005524">
    <property type="term" value="F:ATP binding"/>
    <property type="evidence" value="ECO:0007669"/>
    <property type="project" value="UniProtKB-KW"/>
</dbReference>
<evidence type="ECO:0000259" key="14">
    <source>
        <dbReference type="PROSITE" id="PS50893"/>
    </source>
</evidence>
<dbReference type="InterPro" id="IPR027417">
    <property type="entry name" value="P-loop_NTPase"/>
</dbReference>
<sequence length="612" mass="65755">MKSTVATDPPDTGQPADPHTLKQERAEGKQALKELMRPLQGKIYLAQALAAVAAVLTVVPFWALVAIGNEFMQAGNGPVDSSRVWTLVAILTGAMVVKAALGILAGGITHAVDAELNAAIRDDMVEALSKAPLSWFTATNSGRVRKSLQDDLAQVHMLIAHQPVDGVMASVTPVVLLAYSFIIDWRLGLLTVATLPIYFAFMYWMMHDMGEKTVEMDARLDEVSSQMVQYISGISVVKAFGQVGKAHASYRQAARKFTEMYRNWVGPMLVGSGVSYALISVPVLLAVMLGGGLWLHNMGYVTAPQILAATLICFIIPQAVNSMGGSVWIYQIAGAAALRIKRTLDTPELDYTDNSKTPDGHDIEFDHVSYSFGQNLAVDDVSFHLDEATVTALVGPSGSGKSTIATLVARFDDPDSGTVRLGGTDVSEMAENTLYRHVGFVLQDPQLLDTTIAENIRLAKPEATMDEIVAAAKDANIDHVIQALPHGYDTELGDISLSGGQQQRIAIARALIGDCPVLILDEATAFSDPESEAEIQRALNRLVKGKTVLVIAHRPESVTGADRIIVVDRGRIVANGTPEQVKDNPLYSALFTHARCGDDAAPSRDTTTDGKD</sequence>
<protein>
    <submittedName>
        <fullName evidence="16">ABC transporter ATP-binding protein</fullName>
    </submittedName>
</protein>
<feature type="transmembrane region" description="Helical" evidence="13">
    <location>
        <begin position="187"/>
        <end position="206"/>
    </location>
</feature>
<comment type="subcellular location">
    <subcellularLocation>
        <location evidence="1">Cell inner membrane</location>
        <topology evidence="1">Multi-pass membrane protein</topology>
    </subcellularLocation>
</comment>
<dbReference type="PROSITE" id="PS50893">
    <property type="entry name" value="ABC_TRANSPORTER_2"/>
    <property type="match status" value="1"/>
</dbReference>
<dbReference type="SMART" id="SM00382">
    <property type="entry name" value="AAA"/>
    <property type="match status" value="1"/>
</dbReference>
<evidence type="ECO:0000256" key="3">
    <source>
        <dbReference type="ARBA" id="ARBA00022475"/>
    </source>
</evidence>
<evidence type="ECO:0000313" key="17">
    <source>
        <dbReference type="Proteomes" id="UP000664332"/>
    </source>
</evidence>
<dbReference type="Proteomes" id="UP000664332">
    <property type="component" value="Unassembled WGS sequence"/>
</dbReference>
<organism evidence="16 17">
    <name type="scientific">Corynebacterium mendelii</name>
    <dbReference type="NCBI Taxonomy" id="2765362"/>
    <lineage>
        <taxon>Bacteria</taxon>
        <taxon>Bacillati</taxon>
        <taxon>Actinomycetota</taxon>
        <taxon>Actinomycetes</taxon>
        <taxon>Mycobacteriales</taxon>
        <taxon>Corynebacteriaceae</taxon>
        <taxon>Corynebacterium</taxon>
    </lineage>
</organism>
<comment type="caution">
    <text evidence="16">The sequence shown here is derived from an EMBL/GenBank/DDBJ whole genome shotgun (WGS) entry which is preliminary data.</text>
</comment>